<dbReference type="SFLD" id="SFLDG01066">
    <property type="entry name" value="organic_radical-activating_enz"/>
    <property type="match status" value="1"/>
</dbReference>
<dbReference type="OrthoDB" id="9782387at2"/>
<dbReference type="EMBL" id="WXEX01000011">
    <property type="protein sequence ID" value="MZP43907.1"/>
    <property type="molecule type" value="Genomic_DNA"/>
</dbReference>
<dbReference type="InterPro" id="IPR058240">
    <property type="entry name" value="rSAM_sf"/>
</dbReference>
<dbReference type="InterPro" id="IPR034457">
    <property type="entry name" value="Organic_radical-activating"/>
</dbReference>
<reference evidence="14 15" key="1">
    <citation type="submission" date="2020-01" db="EMBL/GenBank/DDBJ databases">
        <title>Whole genome sequence of Heliobacterium gestii DSM 11169.</title>
        <authorList>
            <person name="Kyndt J.A."/>
            <person name="Meyer T.E."/>
        </authorList>
    </citation>
    <scope>NUCLEOTIDE SEQUENCE [LARGE SCALE GENOMIC DNA]</scope>
    <source>
        <strain evidence="14 15">DSM 11169</strain>
    </source>
</reference>
<evidence type="ECO:0000259" key="13">
    <source>
        <dbReference type="PROSITE" id="PS51918"/>
    </source>
</evidence>
<dbReference type="SFLD" id="SFLDS00029">
    <property type="entry name" value="Radical_SAM"/>
    <property type="match status" value="1"/>
</dbReference>
<feature type="domain" description="Radical SAM core" evidence="13">
    <location>
        <begin position="14"/>
        <end position="167"/>
    </location>
</feature>
<keyword evidence="7" id="KW-0479">Metal-binding</keyword>
<dbReference type="PANTHER" id="PTHR30352">
    <property type="entry name" value="PYRUVATE FORMATE-LYASE-ACTIVATING ENZYME"/>
    <property type="match status" value="1"/>
</dbReference>
<evidence type="ECO:0000256" key="11">
    <source>
        <dbReference type="ARBA" id="ARBA00047365"/>
    </source>
</evidence>
<dbReference type="PIRSF" id="PIRSF000368">
    <property type="entry name" value="NrdG"/>
    <property type="match status" value="1"/>
</dbReference>
<dbReference type="SUPFAM" id="SSF102114">
    <property type="entry name" value="Radical SAM enzymes"/>
    <property type="match status" value="1"/>
</dbReference>
<dbReference type="PROSITE" id="PS51918">
    <property type="entry name" value="RADICAL_SAM"/>
    <property type="match status" value="1"/>
</dbReference>
<keyword evidence="5" id="KW-0004">4Fe-4S</keyword>
<evidence type="ECO:0000256" key="2">
    <source>
        <dbReference type="ARBA" id="ARBA00003852"/>
    </source>
</evidence>
<gene>
    <name evidence="14" type="primary">nrdG</name>
    <name evidence="14" type="ORF">GTO89_12790</name>
</gene>
<comment type="similarity">
    <text evidence="3 12">Belongs to the organic radical-activating enzymes family.</text>
</comment>
<evidence type="ECO:0000256" key="1">
    <source>
        <dbReference type="ARBA" id="ARBA00001966"/>
    </source>
</evidence>
<evidence type="ECO:0000256" key="8">
    <source>
        <dbReference type="ARBA" id="ARBA00023002"/>
    </source>
</evidence>
<keyword evidence="8 12" id="KW-0560">Oxidoreductase</keyword>
<dbReference type="CDD" id="cd01335">
    <property type="entry name" value="Radical_SAM"/>
    <property type="match status" value="1"/>
</dbReference>
<dbReference type="InterPro" id="IPR013785">
    <property type="entry name" value="Aldolase_TIM"/>
</dbReference>
<dbReference type="SFLD" id="SFLDF00299">
    <property type="entry name" value="anaerobic_ribonucleoside-triph"/>
    <property type="match status" value="1"/>
</dbReference>
<evidence type="ECO:0000256" key="4">
    <source>
        <dbReference type="ARBA" id="ARBA00014281"/>
    </source>
</evidence>
<accession>A0A845LAV9</accession>
<dbReference type="RefSeq" id="WP_161262476.1">
    <property type="nucleotide sequence ID" value="NZ_JAFBDC010000010.1"/>
</dbReference>
<protein>
    <recommendedName>
        <fullName evidence="4 12">Anaerobic ribonucleoside-triphosphate reductase-activating protein</fullName>
        <ecNumber evidence="12">1.97.1.-</ecNumber>
    </recommendedName>
</protein>
<evidence type="ECO:0000256" key="6">
    <source>
        <dbReference type="ARBA" id="ARBA00022691"/>
    </source>
</evidence>
<dbReference type="GO" id="GO:0043365">
    <property type="term" value="F:[formate-C-acetyltransferase]-activating enzyme activity"/>
    <property type="evidence" value="ECO:0007669"/>
    <property type="project" value="InterPro"/>
</dbReference>
<dbReference type="EC" id="1.97.1.-" evidence="12"/>
<dbReference type="NCBIfam" id="TIGR02491">
    <property type="entry name" value="NrdG"/>
    <property type="match status" value="1"/>
</dbReference>
<dbReference type="InterPro" id="IPR007197">
    <property type="entry name" value="rSAM"/>
</dbReference>
<evidence type="ECO:0000256" key="7">
    <source>
        <dbReference type="ARBA" id="ARBA00022723"/>
    </source>
</evidence>
<proteinExistence type="inferred from homology"/>
<dbReference type="InterPro" id="IPR012837">
    <property type="entry name" value="NrdG"/>
</dbReference>
<dbReference type="Gene3D" id="3.20.20.70">
    <property type="entry name" value="Aldolase class I"/>
    <property type="match status" value="1"/>
</dbReference>
<evidence type="ECO:0000256" key="5">
    <source>
        <dbReference type="ARBA" id="ARBA00022485"/>
    </source>
</evidence>
<evidence type="ECO:0000256" key="3">
    <source>
        <dbReference type="ARBA" id="ARBA00009777"/>
    </source>
</evidence>
<name>A0A845LAV9_HELGE</name>
<keyword evidence="6" id="KW-0949">S-adenosyl-L-methionine</keyword>
<dbReference type="InterPro" id="IPR001989">
    <property type="entry name" value="Radical_activat_CS"/>
</dbReference>
<keyword evidence="9" id="KW-0408">Iron</keyword>
<dbReference type="Pfam" id="PF13353">
    <property type="entry name" value="Fer4_12"/>
    <property type="match status" value="1"/>
</dbReference>
<keyword evidence="15" id="KW-1185">Reference proteome</keyword>
<evidence type="ECO:0000313" key="14">
    <source>
        <dbReference type="EMBL" id="MZP43907.1"/>
    </source>
</evidence>
<dbReference type="GO" id="GO:0046872">
    <property type="term" value="F:metal ion binding"/>
    <property type="evidence" value="ECO:0007669"/>
    <property type="project" value="UniProtKB-KW"/>
</dbReference>
<comment type="caution">
    <text evidence="14">The sequence shown here is derived from an EMBL/GenBank/DDBJ whole genome shotgun (WGS) entry which is preliminary data.</text>
</comment>
<dbReference type="PROSITE" id="PS01087">
    <property type="entry name" value="RADICAL_ACTIVATING"/>
    <property type="match status" value="1"/>
</dbReference>
<comment type="cofactor">
    <cofactor evidence="1">
        <name>[4Fe-4S] cluster</name>
        <dbReference type="ChEBI" id="CHEBI:49883"/>
    </cofactor>
</comment>
<dbReference type="GO" id="GO:0051539">
    <property type="term" value="F:4 iron, 4 sulfur cluster binding"/>
    <property type="evidence" value="ECO:0007669"/>
    <property type="project" value="UniProtKB-KW"/>
</dbReference>
<dbReference type="PANTHER" id="PTHR30352:SF2">
    <property type="entry name" value="ANAEROBIC RIBONUCLEOSIDE-TRIPHOSPHATE REDUCTASE-ACTIVATING PROTEIN"/>
    <property type="match status" value="1"/>
</dbReference>
<dbReference type="SFLD" id="SFLDG01063">
    <property type="entry name" value="activating_enzymes__group_1"/>
    <property type="match status" value="1"/>
</dbReference>
<keyword evidence="10" id="KW-0411">Iron-sulfur</keyword>
<evidence type="ECO:0000313" key="15">
    <source>
        <dbReference type="Proteomes" id="UP000471031"/>
    </source>
</evidence>
<sequence>MKIRLAGIVTDSFVDGPGVRATVFAQGCPHQCSGCHNPHTHDPLGGVEMEVEEVLAEIDRARHIQGVTFSGGEPFEQATAFAELARRIKATGRHLVLYSGYTFETLLERSRNDGDVFELLSLADWLVDGPYVESLRELSLPFRGSRNQRILLSKESMAAGRALQAMA</sequence>
<evidence type="ECO:0000256" key="9">
    <source>
        <dbReference type="ARBA" id="ARBA00023004"/>
    </source>
</evidence>
<comment type="function">
    <text evidence="2 12">Activation of anaerobic ribonucleoside-triphosphate reductase under anaerobic conditions by generation of an organic free radical, using S-adenosylmethionine and reduced flavodoxin as cosubstrates to produce 5'-deoxy-adenosine.</text>
</comment>
<dbReference type="GO" id="GO:0004748">
    <property type="term" value="F:ribonucleoside-diphosphate reductase activity, thioredoxin disulfide as acceptor"/>
    <property type="evidence" value="ECO:0007669"/>
    <property type="project" value="TreeGrafter"/>
</dbReference>
<dbReference type="Proteomes" id="UP000471031">
    <property type="component" value="Unassembled WGS sequence"/>
</dbReference>
<evidence type="ECO:0000256" key="12">
    <source>
        <dbReference type="PIRNR" id="PIRNR000368"/>
    </source>
</evidence>
<organism evidence="14 15">
    <name type="scientific">Heliomicrobium gestii</name>
    <name type="common">Heliobacterium gestii</name>
    <dbReference type="NCBI Taxonomy" id="2699"/>
    <lineage>
        <taxon>Bacteria</taxon>
        <taxon>Bacillati</taxon>
        <taxon>Bacillota</taxon>
        <taxon>Clostridia</taxon>
        <taxon>Eubacteriales</taxon>
        <taxon>Heliobacteriaceae</taxon>
        <taxon>Heliomicrobium</taxon>
    </lineage>
</organism>
<evidence type="ECO:0000256" key="10">
    <source>
        <dbReference type="ARBA" id="ARBA00023014"/>
    </source>
</evidence>
<dbReference type="AlphaFoldDB" id="A0A845LAV9"/>
<comment type="catalytic activity">
    <reaction evidence="11">
        <text>glycyl-[protein] + reduced [flavodoxin] + S-adenosyl-L-methionine = glycin-2-yl radical-[protein] + semiquinone [flavodoxin] + 5'-deoxyadenosine + L-methionine + H(+)</text>
        <dbReference type="Rhea" id="RHEA:61976"/>
        <dbReference type="Rhea" id="RHEA-COMP:10622"/>
        <dbReference type="Rhea" id="RHEA-COMP:14480"/>
        <dbReference type="Rhea" id="RHEA-COMP:15993"/>
        <dbReference type="Rhea" id="RHEA-COMP:15994"/>
        <dbReference type="ChEBI" id="CHEBI:15378"/>
        <dbReference type="ChEBI" id="CHEBI:17319"/>
        <dbReference type="ChEBI" id="CHEBI:29947"/>
        <dbReference type="ChEBI" id="CHEBI:32722"/>
        <dbReference type="ChEBI" id="CHEBI:57618"/>
        <dbReference type="ChEBI" id="CHEBI:57844"/>
        <dbReference type="ChEBI" id="CHEBI:59789"/>
        <dbReference type="ChEBI" id="CHEBI:140311"/>
    </reaction>
</comment>